<organism evidence="2">
    <name type="scientific">Strombidium rassoulzadegani</name>
    <dbReference type="NCBI Taxonomy" id="1082188"/>
    <lineage>
        <taxon>Eukaryota</taxon>
        <taxon>Sar</taxon>
        <taxon>Alveolata</taxon>
        <taxon>Ciliophora</taxon>
        <taxon>Intramacronucleata</taxon>
        <taxon>Spirotrichea</taxon>
        <taxon>Oligotrichia</taxon>
        <taxon>Strombidiidae</taxon>
        <taxon>Strombidium</taxon>
    </lineage>
</organism>
<dbReference type="InterPro" id="IPR032396">
    <property type="entry name" value="SAS-6_N"/>
</dbReference>
<dbReference type="EMBL" id="HBIA01004693">
    <property type="protein sequence ID" value="CAE0230675.1"/>
    <property type="molecule type" value="Transcribed_RNA"/>
</dbReference>
<dbReference type="PANTHER" id="PTHR34230:SF2">
    <property type="entry name" value="SPINDLE ASSEMBLY ABNORMAL PROTEIN 6 N-TERMINAL DOMAIN-CONTAINING PROTEIN"/>
    <property type="match status" value="1"/>
</dbReference>
<dbReference type="AlphaFoldDB" id="A0A7S3FUW2"/>
<evidence type="ECO:0000259" key="1">
    <source>
        <dbReference type="Pfam" id="PF16531"/>
    </source>
</evidence>
<dbReference type="InterPro" id="IPR038558">
    <property type="entry name" value="SAS-6_N_sf"/>
</dbReference>
<dbReference type="Gene3D" id="2.170.210.20">
    <property type="entry name" value="Spindle assembly abnormal protein 6, N-terminal domain"/>
    <property type="match status" value="1"/>
</dbReference>
<dbReference type="Pfam" id="PF16531">
    <property type="entry name" value="SAS-6_N"/>
    <property type="match status" value="1"/>
</dbReference>
<accession>A0A7S3FUW2</accession>
<name>A0A7S3FUW2_9SPIT</name>
<proteinExistence type="predicted"/>
<protein>
    <recommendedName>
        <fullName evidence="1">Spindle assembly abnormal protein 6 N-terminal domain-containing protein</fullName>
    </recommendedName>
</protein>
<dbReference type="PANTHER" id="PTHR34230">
    <property type="entry name" value="ASSEMBLY ABNORMAL PROTEIN 6, PUTATIVE-RELATED"/>
    <property type="match status" value="1"/>
</dbReference>
<sequence>MGQENDPGSVRFELTSEDDIFFHYVSDINEEGFKNLQAEQQLSIEFTDFLRIIKQMMDNVQNRVYRIELILDNINETADLQFQQDSEFRVDTLLTLQFAESSVETIKNSISYRINACQQLNMLVEERLKDICNIIEQKNPTLMKEIKKGMQQANATHNFDGHKIDIS</sequence>
<gene>
    <name evidence="2" type="ORF">SRAS04492_LOCUS2469</name>
</gene>
<evidence type="ECO:0000313" key="2">
    <source>
        <dbReference type="EMBL" id="CAE0230675.1"/>
    </source>
</evidence>
<reference evidence="2" key="1">
    <citation type="submission" date="2021-01" db="EMBL/GenBank/DDBJ databases">
        <authorList>
            <person name="Corre E."/>
            <person name="Pelletier E."/>
            <person name="Niang G."/>
            <person name="Scheremetjew M."/>
            <person name="Finn R."/>
            <person name="Kale V."/>
            <person name="Holt S."/>
            <person name="Cochrane G."/>
            <person name="Meng A."/>
            <person name="Brown T."/>
            <person name="Cohen L."/>
        </authorList>
    </citation>
    <scope>NUCLEOTIDE SEQUENCE</scope>
    <source>
        <strain evidence="2">Ras09</strain>
    </source>
</reference>
<feature type="domain" description="Spindle assembly abnormal protein 6 N-terminal" evidence="1">
    <location>
        <begin position="6"/>
        <end position="98"/>
    </location>
</feature>